<proteinExistence type="inferred from homology"/>
<dbReference type="Pfam" id="PF00572">
    <property type="entry name" value="Ribosomal_L13"/>
    <property type="match status" value="1"/>
</dbReference>
<dbReference type="InterPro" id="IPR036899">
    <property type="entry name" value="Ribosomal_uL13_sf"/>
</dbReference>
<dbReference type="AlphaFoldDB" id="A0A1G2T286"/>
<dbReference type="GO" id="GO:1990904">
    <property type="term" value="C:ribonucleoprotein complex"/>
    <property type="evidence" value="ECO:0007669"/>
    <property type="project" value="UniProtKB-KW"/>
</dbReference>
<dbReference type="SUPFAM" id="SSF52161">
    <property type="entry name" value="Ribosomal protein L13"/>
    <property type="match status" value="1"/>
</dbReference>
<name>A0A1G2T286_9BACT</name>
<keyword evidence="2" id="KW-0689">Ribosomal protein</keyword>
<reference evidence="5 6" key="1">
    <citation type="journal article" date="2016" name="Nat. Commun.">
        <title>Thousands of microbial genomes shed light on interconnected biogeochemical processes in an aquifer system.</title>
        <authorList>
            <person name="Anantharaman K."/>
            <person name="Brown C.T."/>
            <person name="Hug L.A."/>
            <person name="Sharon I."/>
            <person name="Castelle C.J."/>
            <person name="Probst A.J."/>
            <person name="Thomas B.C."/>
            <person name="Singh A."/>
            <person name="Wilkins M.J."/>
            <person name="Karaoz U."/>
            <person name="Brodie E.L."/>
            <person name="Williams K.H."/>
            <person name="Hubbard S.S."/>
            <person name="Banfield J.F."/>
        </authorList>
    </citation>
    <scope>NUCLEOTIDE SEQUENCE [LARGE SCALE GENOMIC DNA]</scope>
</reference>
<accession>A0A1G2T286</accession>
<evidence type="ECO:0000256" key="1">
    <source>
        <dbReference type="ARBA" id="ARBA00006227"/>
    </source>
</evidence>
<sequence length="114" mass="12778">MKYTLDAKGKVPGRVATEVAVLLMGKNRTDFARNKIPAVEVEVENAGAMSLEAKKLKTKSYPRYSGYPGGLTLESMAHVVEKKGKKEVLRRAVYGMLPKNKLRPRMMKNLKIKE</sequence>
<dbReference type="PIRSF" id="PIRSF002181">
    <property type="entry name" value="Ribosomal_L13"/>
    <property type="match status" value="1"/>
</dbReference>
<dbReference type="Proteomes" id="UP000178612">
    <property type="component" value="Unassembled WGS sequence"/>
</dbReference>
<evidence type="ECO:0000256" key="3">
    <source>
        <dbReference type="ARBA" id="ARBA00023274"/>
    </source>
</evidence>
<dbReference type="InterPro" id="IPR005823">
    <property type="entry name" value="Ribosomal_uL13_bac-type"/>
</dbReference>
<evidence type="ECO:0000256" key="4">
    <source>
        <dbReference type="ARBA" id="ARBA00035499"/>
    </source>
</evidence>
<dbReference type="GO" id="GO:0006412">
    <property type="term" value="P:translation"/>
    <property type="evidence" value="ECO:0007669"/>
    <property type="project" value="InterPro"/>
</dbReference>
<dbReference type="EMBL" id="MHVJ01000013">
    <property type="protein sequence ID" value="OHA91373.1"/>
    <property type="molecule type" value="Genomic_DNA"/>
</dbReference>
<dbReference type="InterPro" id="IPR005822">
    <property type="entry name" value="Ribosomal_uL13"/>
</dbReference>
<comment type="similarity">
    <text evidence="1">Belongs to the universal ribosomal protein uL13 family.</text>
</comment>
<dbReference type="GO" id="GO:0005840">
    <property type="term" value="C:ribosome"/>
    <property type="evidence" value="ECO:0007669"/>
    <property type="project" value="UniProtKB-KW"/>
</dbReference>
<organism evidence="5 6">
    <name type="scientific">Candidatus Zambryskibacteria bacterium RIFCSPHIGHO2_01_FULL_49_18</name>
    <dbReference type="NCBI Taxonomy" id="1802740"/>
    <lineage>
        <taxon>Bacteria</taxon>
        <taxon>Candidatus Zambryskiibacteriota</taxon>
    </lineage>
</organism>
<gene>
    <name evidence="5" type="ORF">A2758_02850</name>
</gene>
<dbReference type="GO" id="GO:0003735">
    <property type="term" value="F:structural constituent of ribosome"/>
    <property type="evidence" value="ECO:0007669"/>
    <property type="project" value="InterPro"/>
</dbReference>
<evidence type="ECO:0000256" key="2">
    <source>
        <dbReference type="ARBA" id="ARBA00022980"/>
    </source>
</evidence>
<dbReference type="GO" id="GO:0003729">
    <property type="term" value="F:mRNA binding"/>
    <property type="evidence" value="ECO:0007669"/>
    <property type="project" value="TreeGrafter"/>
</dbReference>
<protein>
    <recommendedName>
        <fullName evidence="4">50S ribosomal protein L13</fullName>
    </recommendedName>
</protein>
<evidence type="ECO:0000313" key="6">
    <source>
        <dbReference type="Proteomes" id="UP000178612"/>
    </source>
</evidence>
<comment type="caution">
    <text evidence="5">The sequence shown here is derived from an EMBL/GenBank/DDBJ whole genome shotgun (WGS) entry which is preliminary data.</text>
</comment>
<dbReference type="PANTHER" id="PTHR11545:SF2">
    <property type="entry name" value="LARGE RIBOSOMAL SUBUNIT PROTEIN UL13M"/>
    <property type="match status" value="1"/>
</dbReference>
<dbReference type="Gene3D" id="3.90.1180.10">
    <property type="entry name" value="Ribosomal protein L13"/>
    <property type="match status" value="1"/>
</dbReference>
<keyword evidence="3" id="KW-0687">Ribonucleoprotein</keyword>
<dbReference type="CDD" id="cd00392">
    <property type="entry name" value="Ribosomal_L13"/>
    <property type="match status" value="1"/>
</dbReference>
<dbReference type="GO" id="GO:0017148">
    <property type="term" value="P:negative regulation of translation"/>
    <property type="evidence" value="ECO:0007669"/>
    <property type="project" value="TreeGrafter"/>
</dbReference>
<dbReference type="PANTHER" id="PTHR11545">
    <property type="entry name" value="RIBOSOMAL PROTEIN L13"/>
    <property type="match status" value="1"/>
</dbReference>
<evidence type="ECO:0000313" key="5">
    <source>
        <dbReference type="EMBL" id="OHA91373.1"/>
    </source>
</evidence>